<dbReference type="KEGG" id="vg:80832384"/>
<dbReference type="EMBL" id="MZ336020">
    <property type="protein sequence ID" value="QWY14047.1"/>
    <property type="molecule type" value="Genomic_DNA"/>
</dbReference>
<organism evidence="2 3">
    <name type="scientific">Aeromonas phage pAh6.2TG</name>
    <dbReference type="NCBI Taxonomy" id="2849625"/>
    <lineage>
        <taxon>Viruses</taxon>
        <taxon>Duplodnaviria</taxon>
        <taxon>Heunggongvirae</taxon>
        <taxon>Uroviricota</taxon>
        <taxon>Caudoviricetes</taxon>
        <taxon>Chaseviridae</taxon>
        <taxon>Nefertitivirinae</taxon>
        <taxon>Phayathaivirus</taxon>
        <taxon>Phayathaivirus pAh62TG</taxon>
    </lineage>
</organism>
<dbReference type="InterPro" id="IPR009045">
    <property type="entry name" value="Zn_M74/Hedgehog-like"/>
</dbReference>
<name>A0A8F3HM64_9CAUD</name>
<dbReference type="GeneID" id="80832384"/>
<evidence type="ECO:0000313" key="3">
    <source>
        <dbReference type="Proteomes" id="UP000693898"/>
    </source>
</evidence>
<dbReference type="Gene3D" id="3.30.1380.10">
    <property type="match status" value="1"/>
</dbReference>
<evidence type="ECO:0000259" key="1">
    <source>
        <dbReference type="Pfam" id="PF08291"/>
    </source>
</evidence>
<dbReference type="RefSeq" id="YP_010845232.1">
    <property type="nucleotide sequence ID" value="NC_079187.1"/>
</dbReference>
<proteinExistence type="predicted"/>
<reference evidence="2" key="1">
    <citation type="submission" date="2021-06" db="EMBL/GenBank/DDBJ databases">
        <authorList>
            <person name="Le T.D."/>
        </authorList>
    </citation>
    <scope>NUCLEOTIDE SEQUENCE</scope>
</reference>
<keyword evidence="3" id="KW-1185">Reference proteome</keyword>
<dbReference type="Pfam" id="PF08291">
    <property type="entry name" value="Peptidase_M15_3"/>
    <property type="match status" value="1"/>
</dbReference>
<dbReference type="SMR" id="A0A8F3HM64"/>
<evidence type="ECO:0000313" key="2">
    <source>
        <dbReference type="EMBL" id="QWY14047.1"/>
    </source>
</evidence>
<dbReference type="Proteomes" id="UP000693898">
    <property type="component" value="Segment"/>
</dbReference>
<accession>A0A8F3HM64</accession>
<dbReference type="SUPFAM" id="SSF55166">
    <property type="entry name" value="Hedgehog/DD-peptidase"/>
    <property type="match status" value="1"/>
</dbReference>
<dbReference type="InterPro" id="IPR013230">
    <property type="entry name" value="Peptidase_M15A_C"/>
</dbReference>
<feature type="domain" description="Peptidase M15A C-terminal" evidence="1">
    <location>
        <begin position="6"/>
        <end position="111"/>
    </location>
</feature>
<sequence>MSQSTPHFKASEWACRCSRCNKQQPHKMNQGVMERVEAIRVRLGRPLTLNSAYRCANHPEEAKKSKPGQHNAGTAVDIKVSGGAERLEIIKIGIEFGATGIGVANGFVHLDWRQDTPVAFVY</sequence>
<protein>
    <submittedName>
        <fullName evidence="2">Peptidase m15a</fullName>
    </submittedName>
</protein>